<feature type="transmembrane region" description="Helical" evidence="1">
    <location>
        <begin position="110"/>
        <end position="132"/>
    </location>
</feature>
<evidence type="ECO:0000256" key="2">
    <source>
        <dbReference type="SAM" id="SignalP"/>
    </source>
</evidence>
<comment type="caution">
    <text evidence="3">The sequence shown here is derived from an EMBL/GenBank/DDBJ whole genome shotgun (WGS) entry which is preliminary data.</text>
</comment>
<feature type="transmembrane region" description="Helical" evidence="1">
    <location>
        <begin position="522"/>
        <end position="542"/>
    </location>
</feature>
<feature type="transmembrane region" description="Helical" evidence="1">
    <location>
        <begin position="451"/>
        <end position="474"/>
    </location>
</feature>
<name>A0A812KLN2_9DINO</name>
<reference evidence="3" key="1">
    <citation type="submission" date="2021-02" db="EMBL/GenBank/DDBJ databases">
        <authorList>
            <person name="Dougan E. K."/>
            <person name="Rhodes N."/>
            <person name="Thang M."/>
            <person name="Chan C."/>
        </authorList>
    </citation>
    <scope>NUCLEOTIDE SEQUENCE</scope>
</reference>
<keyword evidence="2" id="KW-0732">Signal</keyword>
<proteinExistence type="predicted"/>
<dbReference type="EMBL" id="CAJNDS010000724">
    <property type="protein sequence ID" value="CAE7230472.1"/>
    <property type="molecule type" value="Genomic_DNA"/>
</dbReference>
<feature type="transmembrane region" description="Helical" evidence="1">
    <location>
        <begin position="255"/>
        <end position="280"/>
    </location>
</feature>
<protein>
    <submittedName>
        <fullName evidence="3">Colgalt1 protein</fullName>
    </submittedName>
</protein>
<evidence type="ECO:0000313" key="4">
    <source>
        <dbReference type="Proteomes" id="UP000604046"/>
    </source>
</evidence>
<dbReference type="SUPFAM" id="SSF52200">
    <property type="entry name" value="Toll/Interleukin receptor TIR domain"/>
    <property type="match status" value="1"/>
</dbReference>
<dbReference type="OrthoDB" id="430303at2759"/>
<keyword evidence="4" id="KW-1185">Reference proteome</keyword>
<dbReference type="Proteomes" id="UP000604046">
    <property type="component" value="Unassembled WGS sequence"/>
</dbReference>
<feature type="transmembrane region" description="Helical" evidence="1">
    <location>
        <begin position="214"/>
        <end position="235"/>
    </location>
</feature>
<keyword evidence="1" id="KW-1133">Transmembrane helix</keyword>
<sequence>MAVKAIRRGLLRVSSLSRIVVLLLGLRSADLDTDTFLRTTQVVDRVQVFISHSWQADPWLKVLALCFEMNLVLAVKASCLTYLITSLALLQAAGGITSPSARTVLTDSPWTLPLTLDLPMLVFFTTFFFGHWMTQEIWTPRIWFDKACINQADVEQQEEVVTAIPEIVKRSSCLLVLLDETFLGRLWCNLELATFAKSHSDPDALHIVPLWLPAWFFCSLLCEWLVARLSIFAWLQSIALSSGLGYTPKSDLDFIVNGVLVAVLMAVGHAPSVLVAAFSFTARIEQCDVMLDQFGTFDVRCSECGVTEDRPKLHSQIARLFDEIDDPPISVEIEVPVNARCERAEVAEESSELLQLLREPSVRQLTTYPTEEDCFNLFNTYVRQDLCAKVTRDVAGKAQMRYGVALLVFLPNVFWLVTYEYLQCERAGCDEIAEAYGAHSFIEYILFGLPWLGLFLMIVSPLTLPAMLHALAWLHVLPIWRPWKIMLAFVIGPVVDICVFVLGGCVYGFIQSLLVQQFSPSRLVQTFLVVTAFMLPWSMVFFECKLFRKWLLRFHSRCAGFT</sequence>
<feature type="signal peptide" evidence="2">
    <location>
        <begin position="1"/>
        <end position="31"/>
    </location>
</feature>
<feature type="transmembrane region" description="Helical" evidence="1">
    <location>
        <begin position="402"/>
        <end position="422"/>
    </location>
</feature>
<dbReference type="InterPro" id="IPR035897">
    <property type="entry name" value="Toll_tir_struct_dom_sf"/>
</dbReference>
<evidence type="ECO:0000313" key="3">
    <source>
        <dbReference type="EMBL" id="CAE7230472.1"/>
    </source>
</evidence>
<keyword evidence="1" id="KW-0812">Transmembrane</keyword>
<feature type="transmembrane region" description="Helical" evidence="1">
    <location>
        <begin position="486"/>
        <end position="510"/>
    </location>
</feature>
<evidence type="ECO:0000256" key="1">
    <source>
        <dbReference type="SAM" id="Phobius"/>
    </source>
</evidence>
<feature type="chain" id="PRO_5032493042" evidence="2">
    <location>
        <begin position="32"/>
        <end position="562"/>
    </location>
</feature>
<dbReference type="Gene3D" id="3.40.50.10140">
    <property type="entry name" value="Toll/interleukin-1 receptor homology (TIR) domain"/>
    <property type="match status" value="1"/>
</dbReference>
<keyword evidence="1" id="KW-0472">Membrane</keyword>
<dbReference type="AlphaFoldDB" id="A0A812KLN2"/>
<accession>A0A812KLN2</accession>
<gene>
    <name evidence="3" type="primary">colgalt1</name>
    <name evidence="3" type="ORF">SNAT2548_LOCUS9369</name>
</gene>
<organism evidence="3 4">
    <name type="scientific">Symbiodinium natans</name>
    <dbReference type="NCBI Taxonomy" id="878477"/>
    <lineage>
        <taxon>Eukaryota</taxon>
        <taxon>Sar</taxon>
        <taxon>Alveolata</taxon>
        <taxon>Dinophyceae</taxon>
        <taxon>Suessiales</taxon>
        <taxon>Symbiodiniaceae</taxon>
        <taxon>Symbiodinium</taxon>
    </lineage>
</organism>
<feature type="transmembrane region" description="Helical" evidence="1">
    <location>
        <begin position="71"/>
        <end position="90"/>
    </location>
</feature>